<reference evidence="2 3" key="1">
    <citation type="submission" date="2016-03" db="EMBL/GenBank/DDBJ databases">
        <authorList>
            <person name="Devillers H."/>
        </authorList>
    </citation>
    <scope>NUCLEOTIDE SEQUENCE [LARGE SCALE GENOMIC DNA]</scope>
    <source>
        <strain evidence="2">CBS 10888</strain>
    </source>
</reference>
<dbReference type="OrthoDB" id="4036517at2759"/>
<proteinExistence type="predicted"/>
<organism evidence="2 3">
    <name type="scientific">Lachancea dasiensis</name>
    <dbReference type="NCBI Taxonomy" id="1072105"/>
    <lineage>
        <taxon>Eukaryota</taxon>
        <taxon>Fungi</taxon>
        <taxon>Dikarya</taxon>
        <taxon>Ascomycota</taxon>
        <taxon>Saccharomycotina</taxon>
        <taxon>Saccharomycetes</taxon>
        <taxon>Saccharomycetales</taxon>
        <taxon>Saccharomycetaceae</taxon>
        <taxon>Lachancea</taxon>
    </lineage>
</organism>
<evidence type="ECO:0000313" key="2">
    <source>
        <dbReference type="EMBL" id="SCU77995.1"/>
    </source>
</evidence>
<evidence type="ECO:0000313" key="3">
    <source>
        <dbReference type="Proteomes" id="UP000190274"/>
    </source>
</evidence>
<keyword evidence="1" id="KW-0472">Membrane</keyword>
<protein>
    <submittedName>
        <fullName evidence="2">LADA_0A03246g1_1</fullName>
    </submittedName>
</protein>
<accession>A0A1G4ING9</accession>
<dbReference type="AlphaFoldDB" id="A0A1G4ING9"/>
<name>A0A1G4ING9_9SACH</name>
<gene>
    <name evidence="2" type="ORF">LADA_0A03246G</name>
</gene>
<feature type="transmembrane region" description="Helical" evidence="1">
    <location>
        <begin position="79"/>
        <end position="102"/>
    </location>
</feature>
<dbReference type="EMBL" id="LT598460">
    <property type="protein sequence ID" value="SCU77995.1"/>
    <property type="molecule type" value="Genomic_DNA"/>
</dbReference>
<dbReference type="Proteomes" id="UP000190274">
    <property type="component" value="Chromosome A"/>
</dbReference>
<sequence>MSLDSVMETKESEQQMISTTPHVELELEKLPRDVFRYKLQYWLTRHWLVLSALASELCVALYCFNLAQQHTSGDDLIGLSIMISMGAVIICLLSALVANAIIHTRVTSPSNKLAFMREIVSIKPGFEISDWDTIAAKLNPIFYANSSLVPYFFYDGASCYSFFRTTYLRPFLARKELANSWGGFFGRVQPPVDDLQPFIDQAIGIYEERANKDWQEMLGGSSSGAHDMV</sequence>
<dbReference type="InterPro" id="IPR001142">
    <property type="entry name" value="DUP/COS"/>
</dbReference>
<feature type="transmembrane region" description="Helical" evidence="1">
    <location>
        <begin position="47"/>
        <end position="67"/>
    </location>
</feature>
<keyword evidence="1" id="KW-1133">Transmembrane helix</keyword>
<keyword evidence="3" id="KW-1185">Reference proteome</keyword>
<keyword evidence="1" id="KW-0812">Transmembrane</keyword>
<dbReference type="Pfam" id="PF00674">
    <property type="entry name" value="DUP"/>
    <property type="match status" value="1"/>
</dbReference>
<evidence type="ECO:0000256" key="1">
    <source>
        <dbReference type="SAM" id="Phobius"/>
    </source>
</evidence>